<evidence type="ECO:0000259" key="4">
    <source>
        <dbReference type="Pfam" id="PF16220"/>
    </source>
</evidence>
<feature type="domain" description="FecR protein" evidence="3">
    <location>
        <begin position="187"/>
        <end position="273"/>
    </location>
</feature>
<feature type="compositionally biased region" description="Polar residues" evidence="1">
    <location>
        <begin position="7"/>
        <end position="17"/>
    </location>
</feature>
<reference evidence="5 6" key="1">
    <citation type="submission" date="2017-11" db="EMBL/GenBank/DDBJ databases">
        <title>Biodiversity and function of Thalassospira species in the particle-attached aromatic-hydrocarbon-degrading consortia from the surface seawater of the China South Sea.</title>
        <authorList>
            <person name="Dong C."/>
            <person name="Liu R."/>
            <person name="Shao Z."/>
        </authorList>
    </citation>
    <scope>NUCLEOTIDE SEQUENCE [LARGE SCALE GENOMIC DNA]</scope>
    <source>
        <strain evidence="5 6">139Z-12</strain>
    </source>
</reference>
<sequence>MVVNDKPQFQDQDTSIGDQPDRDQITAVQPSDELIDQAIAWHAKAGIDDRASPVYAAYQDWCAQSPAHQKAADKVSAFMVDDGFNVVLSRMEAELASSTAGDADQPGLISAPNGDRSADASGPHRGLRHPYRKSRPMSQTSARPVGRRRAGGLIGMLAAACCVVVLAVVGVEVFAPAPNGQQLVATRNIVDETLPDGSQLTLAPGTALTWSLTNSERRIDLEEGAVTIKAAHDTARPLVVHTAISDVTVVGTRFIVISDQDSNEVGVAEGIVRVRERQTGQHSEVTLTAGQGLVVDPSGKFVRRDVTEGQIDNVAKGWRVFSPKSLGDVAAAIRRQSGVNLLIDPSIAGLDVRGRFNLVDDEQSIGLLVQSLGLNRYDLPFGYVLLTSRG</sequence>
<feature type="domain" description="FecR N-terminal" evidence="4">
    <location>
        <begin position="36"/>
        <end position="77"/>
    </location>
</feature>
<dbReference type="InterPro" id="IPR012373">
    <property type="entry name" value="Ferrdict_sens_TM"/>
</dbReference>
<dbReference type="Gene3D" id="2.60.120.1440">
    <property type="match status" value="1"/>
</dbReference>
<organism evidence="5 6">
    <name type="scientific">Thalassospira povalilytica</name>
    <dbReference type="NCBI Taxonomy" id="732237"/>
    <lineage>
        <taxon>Bacteria</taxon>
        <taxon>Pseudomonadati</taxon>
        <taxon>Pseudomonadota</taxon>
        <taxon>Alphaproteobacteria</taxon>
        <taxon>Rhodospirillales</taxon>
        <taxon>Thalassospiraceae</taxon>
        <taxon>Thalassospira</taxon>
    </lineage>
</organism>
<feature type="region of interest" description="Disordered" evidence="1">
    <location>
        <begin position="1"/>
        <end position="23"/>
    </location>
</feature>
<evidence type="ECO:0000259" key="3">
    <source>
        <dbReference type="Pfam" id="PF04773"/>
    </source>
</evidence>
<dbReference type="InterPro" id="IPR006860">
    <property type="entry name" value="FecR"/>
</dbReference>
<dbReference type="Proteomes" id="UP000233365">
    <property type="component" value="Unassembled WGS sequence"/>
</dbReference>
<evidence type="ECO:0000256" key="1">
    <source>
        <dbReference type="SAM" id="MobiDB-lite"/>
    </source>
</evidence>
<gene>
    <name evidence="5" type="ORF">CU041_03835</name>
</gene>
<dbReference type="InterPro" id="IPR032623">
    <property type="entry name" value="FecR_N"/>
</dbReference>
<feature type="region of interest" description="Disordered" evidence="1">
    <location>
        <begin position="98"/>
        <end position="145"/>
    </location>
</feature>
<dbReference type="PANTHER" id="PTHR30273">
    <property type="entry name" value="PERIPLASMIC SIGNAL SENSOR AND SIGMA FACTOR ACTIVATOR FECR-RELATED"/>
    <property type="match status" value="1"/>
</dbReference>
<keyword evidence="6" id="KW-1185">Reference proteome</keyword>
<keyword evidence="2" id="KW-0472">Membrane</keyword>
<keyword evidence="2" id="KW-0812">Transmembrane</keyword>
<name>A0ABX4RDN7_9PROT</name>
<evidence type="ECO:0000256" key="2">
    <source>
        <dbReference type="SAM" id="Phobius"/>
    </source>
</evidence>
<feature type="compositionally biased region" description="Basic residues" evidence="1">
    <location>
        <begin position="125"/>
        <end position="135"/>
    </location>
</feature>
<keyword evidence="2" id="KW-1133">Transmembrane helix</keyword>
<protein>
    <recommendedName>
        <fullName evidence="7">Iron dicitrate transport regulator FecR</fullName>
    </recommendedName>
</protein>
<dbReference type="PANTHER" id="PTHR30273:SF2">
    <property type="entry name" value="PROTEIN FECR"/>
    <property type="match status" value="1"/>
</dbReference>
<evidence type="ECO:0008006" key="7">
    <source>
        <dbReference type="Google" id="ProtNLM"/>
    </source>
</evidence>
<dbReference type="Pfam" id="PF16220">
    <property type="entry name" value="DUF4880"/>
    <property type="match status" value="1"/>
</dbReference>
<comment type="caution">
    <text evidence="5">The sequence shown here is derived from an EMBL/GenBank/DDBJ whole genome shotgun (WGS) entry which is preliminary data.</text>
</comment>
<proteinExistence type="predicted"/>
<evidence type="ECO:0000313" key="6">
    <source>
        <dbReference type="Proteomes" id="UP000233365"/>
    </source>
</evidence>
<dbReference type="Pfam" id="PF04773">
    <property type="entry name" value="FecR"/>
    <property type="match status" value="1"/>
</dbReference>
<dbReference type="EMBL" id="PGTS01000001">
    <property type="protein sequence ID" value="PKR52718.1"/>
    <property type="molecule type" value="Genomic_DNA"/>
</dbReference>
<feature type="transmembrane region" description="Helical" evidence="2">
    <location>
        <begin position="153"/>
        <end position="175"/>
    </location>
</feature>
<accession>A0ABX4RDN7</accession>
<evidence type="ECO:0000313" key="5">
    <source>
        <dbReference type="EMBL" id="PKR52718.1"/>
    </source>
</evidence>